<organism evidence="2 3">
    <name type="scientific">Tritrichomonas foetus</name>
    <dbReference type="NCBI Taxonomy" id="1144522"/>
    <lineage>
        <taxon>Eukaryota</taxon>
        <taxon>Metamonada</taxon>
        <taxon>Parabasalia</taxon>
        <taxon>Tritrichomonadida</taxon>
        <taxon>Tritrichomonadidae</taxon>
        <taxon>Tritrichomonas</taxon>
    </lineage>
</organism>
<dbReference type="Pfam" id="PF00085">
    <property type="entry name" value="Thioredoxin"/>
    <property type="match status" value="1"/>
</dbReference>
<evidence type="ECO:0000313" key="3">
    <source>
        <dbReference type="Proteomes" id="UP000179807"/>
    </source>
</evidence>
<dbReference type="RefSeq" id="XP_068358811.1">
    <property type="nucleotide sequence ID" value="XM_068492716.1"/>
</dbReference>
<evidence type="ECO:0000259" key="1">
    <source>
        <dbReference type="Pfam" id="PF00085"/>
    </source>
</evidence>
<dbReference type="Gene3D" id="3.40.30.10">
    <property type="entry name" value="Glutaredoxin"/>
    <property type="match status" value="1"/>
</dbReference>
<name>A0A1J4K3B5_9EUKA</name>
<dbReference type="GO" id="GO:0015035">
    <property type="term" value="F:protein-disulfide reductase activity"/>
    <property type="evidence" value="ECO:0007669"/>
    <property type="project" value="TreeGrafter"/>
</dbReference>
<dbReference type="InterPro" id="IPR036249">
    <property type="entry name" value="Thioredoxin-like_sf"/>
</dbReference>
<dbReference type="CDD" id="cd02961">
    <property type="entry name" value="PDI_a_family"/>
    <property type="match status" value="1"/>
</dbReference>
<gene>
    <name evidence="2" type="ORF">TRFO_05804</name>
</gene>
<dbReference type="SUPFAM" id="SSF52833">
    <property type="entry name" value="Thioredoxin-like"/>
    <property type="match status" value="1"/>
</dbReference>
<proteinExistence type="predicted"/>
<dbReference type="GeneID" id="94827420"/>
<dbReference type="EMBL" id="MLAK01000749">
    <property type="protein sequence ID" value="OHT05675.1"/>
    <property type="molecule type" value="Genomic_DNA"/>
</dbReference>
<dbReference type="OrthoDB" id="427280at2759"/>
<dbReference type="PANTHER" id="PTHR45815">
    <property type="entry name" value="PROTEIN DISULFIDE-ISOMERASE A6"/>
    <property type="match status" value="1"/>
</dbReference>
<dbReference type="GO" id="GO:0034976">
    <property type="term" value="P:response to endoplasmic reticulum stress"/>
    <property type="evidence" value="ECO:0007669"/>
    <property type="project" value="TreeGrafter"/>
</dbReference>
<dbReference type="PANTHER" id="PTHR45815:SF3">
    <property type="entry name" value="PROTEIN DISULFIDE-ISOMERASE A6"/>
    <property type="match status" value="1"/>
</dbReference>
<evidence type="ECO:0000313" key="2">
    <source>
        <dbReference type="EMBL" id="OHT05675.1"/>
    </source>
</evidence>
<dbReference type="Proteomes" id="UP000179807">
    <property type="component" value="Unassembled WGS sequence"/>
</dbReference>
<keyword evidence="3" id="KW-1185">Reference proteome</keyword>
<dbReference type="VEuPathDB" id="TrichDB:TRFO_05804"/>
<protein>
    <submittedName>
        <fullName evidence="2">Thioredoxin family protein</fullName>
    </submittedName>
</protein>
<comment type="caution">
    <text evidence="2">The sequence shown here is derived from an EMBL/GenBank/DDBJ whole genome shotgun (WGS) entry which is preliminary data.</text>
</comment>
<accession>A0A1J4K3B5</accession>
<dbReference type="AlphaFoldDB" id="A0A1J4K3B5"/>
<sequence>MFFLFFTSVISYFPFEEPIIEGTTDNWVDEVTDFVENSVCFVMFIQKRSPRSKALFPDFQEAANRSLGMVKFVSVDIKEHPKVAYLYTVRAAPSFRIVHSKGDVEYKGEKTADAFMDAAFKYIPLKSHPIDDSWAPSPQAAMSAILLTNKKVVPPFWAAISCNFSENSKIRIGHAKNSQFMSLFQIRSSQAVVFVYKDILSVYEGPLVFDDLRKSILSFIENPKSSGNEISIVSELTSERDFEKACRNAGKICVFESRIPKEDQVEEKFTEIAKTNINGPFKFFKCNEKCPIEKMKKGFYIFHAKRPNVIFVESIDDISATLDRVIDGGAKWKKIDEEFEINDEI</sequence>
<reference evidence="2" key="1">
    <citation type="submission" date="2016-10" db="EMBL/GenBank/DDBJ databases">
        <authorList>
            <person name="Benchimol M."/>
            <person name="Almeida L.G."/>
            <person name="Vasconcelos A.T."/>
            <person name="Perreira-Neves A."/>
            <person name="Rosa I.A."/>
            <person name="Tasca T."/>
            <person name="Bogo M.R."/>
            <person name="de Souza W."/>
        </authorList>
    </citation>
    <scope>NUCLEOTIDE SEQUENCE [LARGE SCALE GENOMIC DNA]</scope>
    <source>
        <strain evidence="2">K</strain>
    </source>
</reference>
<dbReference type="GO" id="GO:0005788">
    <property type="term" value="C:endoplasmic reticulum lumen"/>
    <property type="evidence" value="ECO:0007669"/>
    <property type="project" value="TreeGrafter"/>
</dbReference>
<feature type="domain" description="Thioredoxin" evidence="1">
    <location>
        <begin position="21"/>
        <end position="117"/>
    </location>
</feature>
<dbReference type="InterPro" id="IPR013766">
    <property type="entry name" value="Thioredoxin_domain"/>
</dbReference>